<organism evidence="2 3">
    <name type="scientific">Planobispora rosea</name>
    <dbReference type="NCBI Taxonomy" id="35762"/>
    <lineage>
        <taxon>Bacteria</taxon>
        <taxon>Bacillati</taxon>
        <taxon>Actinomycetota</taxon>
        <taxon>Actinomycetes</taxon>
        <taxon>Streptosporangiales</taxon>
        <taxon>Streptosporangiaceae</taxon>
        <taxon>Planobispora</taxon>
    </lineage>
</organism>
<dbReference type="AlphaFoldDB" id="A0A8J3S0F4"/>
<evidence type="ECO:0008006" key="4">
    <source>
        <dbReference type="Google" id="ProtNLM"/>
    </source>
</evidence>
<dbReference type="Proteomes" id="UP000655044">
    <property type="component" value="Unassembled WGS sequence"/>
</dbReference>
<protein>
    <recommendedName>
        <fullName evidence="4">ATP synthase protein I</fullName>
    </recommendedName>
</protein>
<keyword evidence="1" id="KW-0472">Membrane</keyword>
<dbReference type="RefSeq" id="WP_068921641.1">
    <property type="nucleotide sequence ID" value="NZ_BMQP01000007.1"/>
</dbReference>
<accession>A0A8J3S0F4</accession>
<reference evidence="2" key="1">
    <citation type="submission" date="2021-01" db="EMBL/GenBank/DDBJ databases">
        <title>Whole genome shotgun sequence of Planobispora rosea NBRC 15558.</title>
        <authorList>
            <person name="Komaki H."/>
            <person name="Tamura T."/>
        </authorList>
    </citation>
    <scope>NUCLEOTIDE SEQUENCE</scope>
    <source>
        <strain evidence="2">NBRC 15558</strain>
    </source>
</reference>
<feature type="transmembrane region" description="Helical" evidence="1">
    <location>
        <begin position="67"/>
        <end position="88"/>
    </location>
</feature>
<evidence type="ECO:0000256" key="1">
    <source>
        <dbReference type="SAM" id="Phobius"/>
    </source>
</evidence>
<name>A0A8J3S0F4_PLARO</name>
<evidence type="ECO:0000313" key="3">
    <source>
        <dbReference type="Proteomes" id="UP000655044"/>
    </source>
</evidence>
<gene>
    <name evidence="2" type="ORF">Pro02_24030</name>
</gene>
<sequence>MQANDMSLLKGAAIPTVLAGLAVVVVAALVAGGKGALGAAIGLLVVSAFFTLGLVAVSYASRVSPMMMMTAAVVTYAVKILAVMAMLKAFEDATAFEPKAFGWAAIVCTLAWTIGEVRGFMKLRMFYVDPEGKVPGQGDPR</sequence>
<keyword evidence="1" id="KW-1133">Transmembrane helix</keyword>
<dbReference type="EMBL" id="BOOI01000020">
    <property type="protein sequence ID" value="GIH83995.1"/>
    <property type="molecule type" value="Genomic_DNA"/>
</dbReference>
<keyword evidence="3" id="KW-1185">Reference proteome</keyword>
<proteinExistence type="predicted"/>
<dbReference type="OrthoDB" id="3542908at2"/>
<keyword evidence="1" id="KW-0812">Transmembrane</keyword>
<feature type="transmembrane region" description="Helical" evidence="1">
    <location>
        <begin position="37"/>
        <end position="60"/>
    </location>
</feature>
<comment type="caution">
    <text evidence="2">The sequence shown here is derived from an EMBL/GenBank/DDBJ whole genome shotgun (WGS) entry which is preliminary data.</text>
</comment>
<feature type="transmembrane region" description="Helical" evidence="1">
    <location>
        <begin position="12"/>
        <end position="31"/>
    </location>
</feature>
<evidence type="ECO:0000313" key="2">
    <source>
        <dbReference type="EMBL" id="GIH83995.1"/>
    </source>
</evidence>
<feature type="transmembrane region" description="Helical" evidence="1">
    <location>
        <begin position="100"/>
        <end position="117"/>
    </location>
</feature>